<name>A0A5C8PB16_9HYPH</name>
<dbReference type="InterPro" id="IPR052156">
    <property type="entry name" value="BCAA_Transport_ATP-bd_LivF"/>
</dbReference>
<evidence type="ECO:0000256" key="1">
    <source>
        <dbReference type="ARBA" id="ARBA00005417"/>
    </source>
</evidence>
<organism evidence="7 8">
    <name type="scientific">Vineibacter terrae</name>
    <dbReference type="NCBI Taxonomy" id="2586908"/>
    <lineage>
        <taxon>Bacteria</taxon>
        <taxon>Pseudomonadati</taxon>
        <taxon>Pseudomonadota</taxon>
        <taxon>Alphaproteobacteria</taxon>
        <taxon>Hyphomicrobiales</taxon>
        <taxon>Vineibacter</taxon>
    </lineage>
</organism>
<keyword evidence="4 7" id="KW-0067">ATP-binding</keyword>
<evidence type="ECO:0000313" key="7">
    <source>
        <dbReference type="EMBL" id="TXL70625.1"/>
    </source>
</evidence>
<dbReference type="GO" id="GO:0015658">
    <property type="term" value="F:branched-chain amino acid transmembrane transporter activity"/>
    <property type="evidence" value="ECO:0007669"/>
    <property type="project" value="TreeGrafter"/>
</dbReference>
<evidence type="ECO:0000259" key="6">
    <source>
        <dbReference type="PROSITE" id="PS50893"/>
    </source>
</evidence>
<dbReference type="GO" id="GO:0005524">
    <property type="term" value="F:ATP binding"/>
    <property type="evidence" value="ECO:0007669"/>
    <property type="project" value="UniProtKB-KW"/>
</dbReference>
<accession>A0A5C8PB16</accession>
<dbReference type="GO" id="GO:0016887">
    <property type="term" value="F:ATP hydrolysis activity"/>
    <property type="evidence" value="ECO:0007669"/>
    <property type="project" value="InterPro"/>
</dbReference>
<dbReference type="PANTHER" id="PTHR43820:SF4">
    <property type="entry name" value="HIGH-AFFINITY BRANCHED-CHAIN AMINO ACID TRANSPORT ATP-BINDING PROTEIN LIVF"/>
    <property type="match status" value="1"/>
</dbReference>
<keyword evidence="8" id="KW-1185">Reference proteome</keyword>
<reference evidence="7 8" key="1">
    <citation type="submission" date="2019-06" db="EMBL/GenBank/DDBJ databases">
        <title>New taxonomy in bacterial strain CC-CFT640, isolated from vineyard.</title>
        <authorList>
            <person name="Lin S.-Y."/>
            <person name="Tsai C.-F."/>
            <person name="Young C.-C."/>
        </authorList>
    </citation>
    <scope>NUCLEOTIDE SEQUENCE [LARGE SCALE GENOMIC DNA]</scope>
    <source>
        <strain evidence="7 8">CC-CFT640</strain>
    </source>
</reference>
<gene>
    <name evidence="7" type="ORF">FHP25_33780</name>
</gene>
<dbReference type="PROSITE" id="PS50893">
    <property type="entry name" value="ABC_TRANSPORTER_2"/>
    <property type="match status" value="1"/>
</dbReference>
<comment type="caution">
    <text evidence="7">The sequence shown here is derived from an EMBL/GenBank/DDBJ whole genome shotgun (WGS) entry which is preliminary data.</text>
</comment>
<dbReference type="SUPFAM" id="SSF52540">
    <property type="entry name" value="P-loop containing nucleoside triphosphate hydrolases"/>
    <property type="match status" value="1"/>
</dbReference>
<evidence type="ECO:0000256" key="3">
    <source>
        <dbReference type="ARBA" id="ARBA00022741"/>
    </source>
</evidence>
<proteinExistence type="inferred from homology"/>
<sequence>MSCAIPGSWKPISERSTQLLDFNGVSISYGAVRAVSELSFAIEPGETVALIGANGAGKSSILKAIMGIAPIRHGSIVFENGKLDGLRTFQVVRRGIGYSPEGRRVFAATSVIENLHAGGHILPRPQVPARLAQVLDYFPRLRERAHQASGSLSGGEQQMLAIGRALMSRPRLLLLDEPTLGLAPVMVQHIGEVIRTVQAAEGFAVLVAEQNAVWALKLAGRGIVLEVGHKKFQGRSQELAQDPVVRAAYLGTD</sequence>
<dbReference type="PANTHER" id="PTHR43820">
    <property type="entry name" value="HIGH-AFFINITY BRANCHED-CHAIN AMINO ACID TRANSPORT ATP-BINDING PROTEIN LIVF"/>
    <property type="match status" value="1"/>
</dbReference>
<dbReference type="CDD" id="cd03224">
    <property type="entry name" value="ABC_TM1139_LivF_branched"/>
    <property type="match status" value="1"/>
</dbReference>
<dbReference type="PROSITE" id="PS00211">
    <property type="entry name" value="ABC_TRANSPORTER_1"/>
    <property type="match status" value="1"/>
</dbReference>
<dbReference type="Pfam" id="PF00005">
    <property type="entry name" value="ABC_tran"/>
    <property type="match status" value="1"/>
</dbReference>
<dbReference type="InterPro" id="IPR003593">
    <property type="entry name" value="AAA+_ATPase"/>
</dbReference>
<keyword evidence="2" id="KW-0813">Transport</keyword>
<dbReference type="Gene3D" id="3.40.50.300">
    <property type="entry name" value="P-loop containing nucleotide triphosphate hydrolases"/>
    <property type="match status" value="1"/>
</dbReference>
<dbReference type="Proteomes" id="UP000321638">
    <property type="component" value="Unassembled WGS sequence"/>
</dbReference>
<dbReference type="GO" id="GO:0015807">
    <property type="term" value="P:L-amino acid transport"/>
    <property type="evidence" value="ECO:0007669"/>
    <property type="project" value="TreeGrafter"/>
</dbReference>
<protein>
    <submittedName>
        <fullName evidence="7">ABC transporter ATP-binding protein</fullName>
    </submittedName>
</protein>
<evidence type="ECO:0000256" key="4">
    <source>
        <dbReference type="ARBA" id="ARBA00022840"/>
    </source>
</evidence>
<keyword evidence="5" id="KW-0029">Amino-acid transport</keyword>
<keyword evidence="3" id="KW-0547">Nucleotide-binding</keyword>
<dbReference type="SMART" id="SM00382">
    <property type="entry name" value="AAA"/>
    <property type="match status" value="1"/>
</dbReference>
<dbReference type="AlphaFoldDB" id="A0A5C8PB16"/>
<feature type="domain" description="ABC transporter" evidence="6">
    <location>
        <begin position="20"/>
        <end position="252"/>
    </location>
</feature>
<evidence type="ECO:0000256" key="2">
    <source>
        <dbReference type="ARBA" id="ARBA00022448"/>
    </source>
</evidence>
<comment type="similarity">
    <text evidence="1">Belongs to the ABC transporter superfamily.</text>
</comment>
<evidence type="ECO:0000256" key="5">
    <source>
        <dbReference type="ARBA" id="ARBA00022970"/>
    </source>
</evidence>
<dbReference type="InterPro" id="IPR003439">
    <property type="entry name" value="ABC_transporter-like_ATP-bd"/>
</dbReference>
<evidence type="ECO:0000313" key="8">
    <source>
        <dbReference type="Proteomes" id="UP000321638"/>
    </source>
</evidence>
<dbReference type="InterPro" id="IPR027417">
    <property type="entry name" value="P-loop_NTPase"/>
</dbReference>
<dbReference type="OrthoDB" id="9775250at2"/>
<dbReference type="InterPro" id="IPR017871">
    <property type="entry name" value="ABC_transporter-like_CS"/>
</dbReference>
<dbReference type="EMBL" id="VDUZ01000056">
    <property type="protein sequence ID" value="TXL70625.1"/>
    <property type="molecule type" value="Genomic_DNA"/>
</dbReference>